<protein>
    <submittedName>
        <fullName evidence="1">Uncharacterized protein</fullName>
    </submittedName>
</protein>
<name>A0ABU2WGK5_9GAMM</name>
<comment type="caution">
    <text evidence="1">The sequence shown here is derived from an EMBL/GenBank/DDBJ whole genome shotgun (WGS) entry which is preliminary data.</text>
</comment>
<proteinExistence type="predicted"/>
<gene>
    <name evidence="1" type="ORF">RM530_06405</name>
</gene>
<dbReference type="RefSeq" id="WP_311364390.1">
    <property type="nucleotide sequence ID" value="NZ_JAVRIC010000006.1"/>
</dbReference>
<reference evidence="1 2" key="1">
    <citation type="submission" date="2023-09" db="EMBL/GenBank/DDBJ databases">
        <authorList>
            <person name="Rey-Velasco X."/>
        </authorList>
    </citation>
    <scope>NUCLEOTIDE SEQUENCE [LARGE SCALE GENOMIC DNA]</scope>
    <source>
        <strain evidence="1 2">W345</strain>
    </source>
</reference>
<organism evidence="1 2">
    <name type="scientific">Banduia mediterranea</name>
    <dbReference type="NCBI Taxonomy" id="3075609"/>
    <lineage>
        <taxon>Bacteria</taxon>
        <taxon>Pseudomonadati</taxon>
        <taxon>Pseudomonadota</taxon>
        <taxon>Gammaproteobacteria</taxon>
        <taxon>Nevskiales</taxon>
        <taxon>Algiphilaceae</taxon>
        <taxon>Banduia</taxon>
    </lineage>
</organism>
<dbReference type="EMBL" id="JAVRIC010000006">
    <property type="protein sequence ID" value="MDT0496997.1"/>
    <property type="molecule type" value="Genomic_DNA"/>
</dbReference>
<sequence>MTRPPTTQQRYAAPAAGTDRDLLLPLGPGDVVTMTIVGYPELRSVLYVANDGSMSVPMAGVERADSAAEYLVNPQVRLEVSESHSQQISVPGEVRSPGCFPVQTHLGVFDGRDYFVKFAFVTEGVRSWAL</sequence>
<accession>A0ABU2WGK5</accession>
<evidence type="ECO:0000313" key="1">
    <source>
        <dbReference type="EMBL" id="MDT0496997.1"/>
    </source>
</evidence>
<keyword evidence="2" id="KW-1185">Reference proteome</keyword>
<dbReference type="Proteomes" id="UP001254608">
    <property type="component" value="Unassembled WGS sequence"/>
</dbReference>
<evidence type="ECO:0000313" key="2">
    <source>
        <dbReference type="Proteomes" id="UP001254608"/>
    </source>
</evidence>